<accession>A0AAD5ZPQ8</accession>
<dbReference type="AlphaFoldDB" id="A0AAD5ZPQ8"/>
<gene>
    <name evidence="9" type="ORF">LUZ61_005488</name>
</gene>
<keyword evidence="5 6" id="KW-0539">Nucleus</keyword>
<keyword evidence="10" id="KW-1185">Reference proteome</keyword>
<feature type="compositionally biased region" description="Gly residues" evidence="7">
    <location>
        <begin position="286"/>
        <end position="296"/>
    </location>
</feature>
<evidence type="ECO:0000256" key="1">
    <source>
        <dbReference type="ARBA" id="ARBA00004123"/>
    </source>
</evidence>
<dbReference type="NCBIfam" id="TIGR01568">
    <property type="entry name" value="A_thal_3678"/>
    <property type="match status" value="1"/>
</dbReference>
<evidence type="ECO:0000256" key="3">
    <source>
        <dbReference type="ARBA" id="ARBA00023015"/>
    </source>
</evidence>
<feature type="compositionally biased region" description="Low complexity" evidence="7">
    <location>
        <begin position="276"/>
        <end position="285"/>
    </location>
</feature>
<proteinExistence type="predicted"/>
<feature type="compositionally biased region" description="Basic residues" evidence="7">
    <location>
        <begin position="156"/>
        <end position="169"/>
    </location>
</feature>
<dbReference type="PANTHER" id="PTHR33057">
    <property type="entry name" value="TRANSCRIPTION REPRESSOR OFP7-RELATED"/>
    <property type="match status" value="1"/>
</dbReference>
<dbReference type="EMBL" id="JAMRDG010000001">
    <property type="protein sequence ID" value="KAJ3701783.1"/>
    <property type="molecule type" value="Genomic_DNA"/>
</dbReference>
<feature type="compositionally biased region" description="Basic and acidic residues" evidence="7">
    <location>
        <begin position="235"/>
        <end position="250"/>
    </location>
</feature>
<comment type="function">
    <text evidence="6">Transcriptional repressor that regulates multiple aspects of plant growth and development.</text>
</comment>
<dbReference type="InterPro" id="IPR006458">
    <property type="entry name" value="Ovate_C"/>
</dbReference>
<keyword evidence="2 6" id="KW-0678">Repressor</keyword>
<dbReference type="PROSITE" id="PS51754">
    <property type="entry name" value="OVATE"/>
    <property type="match status" value="1"/>
</dbReference>
<feature type="compositionally biased region" description="Low complexity" evidence="7">
    <location>
        <begin position="127"/>
        <end position="147"/>
    </location>
</feature>
<feature type="region of interest" description="Disordered" evidence="7">
    <location>
        <begin position="269"/>
        <end position="296"/>
    </location>
</feature>
<evidence type="ECO:0000313" key="10">
    <source>
        <dbReference type="Proteomes" id="UP001210211"/>
    </source>
</evidence>
<dbReference type="Pfam" id="PF04844">
    <property type="entry name" value="Ovate"/>
    <property type="match status" value="1"/>
</dbReference>
<feature type="compositionally biased region" description="Low complexity" evidence="7">
    <location>
        <begin position="208"/>
        <end position="217"/>
    </location>
</feature>
<evidence type="ECO:0000259" key="8">
    <source>
        <dbReference type="PROSITE" id="PS51754"/>
    </source>
</evidence>
<name>A0AAD5ZPQ8_9POAL</name>
<dbReference type="PANTHER" id="PTHR33057:SF17">
    <property type="entry name" value="TRANSCRIPTION REPRESSOR OFP8"/>
    <property type="match status" value="1"/>
</dbReference>
<evidence type="ECO:0000256" key="4">
    <source>
        <dbReference type="ARBA" id="ARBA00023163"/>
    </source>
</evidence>
<feature type="compositionally biased region" description="Low complexity" evidence="7">
    <location>
        <begin position="83"/>
        <end position="94"/>
    </location>
</feature>
<keyword evidence="4 6" id="KW-0804">Transcription</keyword>
<feature type="compositionally biased region" description="Polar residues" evidence="7">
    <location>
        <begin position="172"/>
        <end position="186"/>
    </location>
</feature>
<comment type="subcellular location">
    <subcellularLocation>
        <location evidence="1 6">Nucleus</location>
    </subcellularLocation>
</comment>
<dbReference type="GO" id="GO:0045892">
    <property type="term" value="P:negative regulation of DNA-templated transcription"/>
    <property type="evidence" value="ECO:0007669"/>
    <property type="project" value="UniProtKB-UniRule"/>
</dbReference>
<dbReference type="Proteomes" id="UP001210211">
    <property type="component" value="Unassembled WGS sequence"/>
</dbReference>
<protein>
    <recommendedName>
        <fullName evidence="6">Transcription repressor</fullName>
    </recommendedName>
    <alternativeName>
        <fullName evidence="6">Ovate family protein</fullName>
    </alternativeName>
</protein>
<reference evidence="9 10" key="1">
    <citation type="journal article" date="2022" name="Cell">
        <title>Repeat-based holocentromeres influence genome architecture and karyotype evolution.</title>
        <authorList>
            <person name="Hofstatter P.G."/>
            <person name="Thangavel G."/>
            <person name="Lux T."/>
            <person name="Neumann P."/>
            <person name="Vondrak T."/>
            <person name="Novak P."/>
            <person name="Zhang M."/>
            <person name="Costa L."/>
            <person name="Castellani M."/>
            <person name="Scott A."/>
            <person name="Toegelov H."/>
            <person name="Fuchs J."/>
            <person name="Mata-Sucre Y."/>
            <person name="Dias Y."/>
            <person name="Vanzela A.L.L."/>
            <person name="Huettel B."/>
            <person name="Almeida C.C.S."/>
            <person name="Simkova H."/>
            <person name="Souza G."/>
            <person name="Pedrosa-Harand A."/>
            <person name="Macas J."/>
            <person name="Mayer K.F.X."/>
            <person name="Houben A."/>
            <person name="Marques A."/>
        </authorList>
    </citation>
    <scope>NUCLEOTIDE SEQUENCE [LARGE SCALE GENOMIC DNA]</scope>
    <source>
        <strain evidence="9">RhyTen1mFocal</strain>
    </source>
</reference>
<feature type="region of interest" description="Disordered" evidence="7">
    <location>
        <begin position="38"/>
        <end position="250"/>
    </location>
</feature>
<evidence type="ECO:0000256" key="5">
    <source>
        <dbReference type="ARBA" id="ARBA00023242"/>
    </source>
</evidence>
<evidence type="ECO:0000256" key="6">
    <source>
        <dbReference type="RuleBase" id="RU367028"/>
    </source>
</evidence>
<keyword evidence="3 6" id="KW-0805">Transcription regulation</keyword>
<dbReference type="GO" id="GO:0005634">
    <property type="term" value="C:nucleus"/>
    <property type="evidence" value="ECO:0007669"/>
    <property type="project" value="UniProtKB-SubCell"/>
</dbReference>
<evidence type="ECO:0000256" key="2">
    <source>
        <dbReference type="ARBA" id="ARBA00022491"/>
    </source>
</evidence>
<dbReference type="InterPro" id="IPR038933">
    <property type="entry name" value="Ovate"/>
</dbReference>
<sequence>MDRNKTSHGGGIKHRLTQMLLRSACTASTANTTTSFVTISKNGTNHGREGEPPGTPSLSMLLHKHRHENQANASRPKLEKSSSSRSSPVIQVSIECGGRRALHGTNQKPVPVLAKEVEENKKKKKSNGSCPNSKKSSPVFPSSPASKAYYSNQESRRKKIAMKPRKKEIKKLQSNPYGFSTSSSAHSDMEAGLFSSEDEEEETHTLFSSKSMSSDSSELYHCTNKPKTPHVQLRKAVESPSRRNAKRDIEVNNARRDIEVNKHLISVSSKDRKVSDSGISSVTGNTGTGTGGTGTGSGLAVVKRSCNPYMDFRSSMVEMIVEQKVISAKEMERLLQSYLALNATHHHPVIVRAFEDICEAIFSDE</sequence>
<evidence type="ECO:0000313" key="9">
    <source>
        <dbReference type="EMBL" id="KAJ3701783.1"/>
    </source>
</evidence>
<comment type="caution">
    <text evidence="9">The sequence shown here is derived from an EMBL/GenBank/DDBJ whole genome shotgun (WGS) entry which is preliminary data.</text>
</comment>
<feature type="domain" description="OVATE" evidence="8">
    <location>
        <begin position="301"/>
        <end position="360"/>
    </location>
</feature>
<evidence type="ECO:0000256" key="7">
    <source>
        <dbReference type="SAM" id="MobiDB-lite"/>
    </source>
</evidence>
<organism evidence="9 10">
    <name type="scientific">Rhynchospora tenuis</name>
    <dbReference type="NCBI Taxonomy" id="198213"/>
    <lineage>
        <taxon>Eukaryota</taxon>
        <taxon>Viridiplantae</taxon>
        <taxon>Streptophyta</taxon>
        <taxon>Embryophyta</taxon>
        <taxon>Tracheophyta</taxon>
        <taxon>Spermatophyta</taxon>
        <taxon>Magnoliopsida</taxon>
        <taxon>Liliopsida</taxon>
        <taxon>Poales</taxon>
        <taxon>Cyperaceae</taxon>
        <taxon>Cyperoideae</taxon>
        <taxon>Rhynchosporeae</taxon>
        <taxon>Rhynchospora</taxon>
    </lineage>
</organism>